<dbReference type="EMBL" id="CABVPY010000005">
    <property type="protein sequence ID" value="VWB24634.1"/>
    <property type="molecule type" value="Genomic_DNA"/>
</dbReference>
<dbReference type="InterPro" id="IPR006162">
    <property type="entry name" value="Ppantetheine_attach_site"/>
</dbReference>
<dbReference type="GO" id="GO:0047527">
    <property type="term" value="F:2,3-dihydroxybenzoate-serine ligase activity"/>
    <property type="evidence" value="ECO:0007669"/>
    <property type="project" value="TreeGrafter"/>
</dbReference>
<dbReference type="GO" id="GO:0009239">
    <property type="term" value="P:enterobactin biosynthetic process"/>
    <property type="evidence" value="ECO:0007669"/>
    <property type="project" value="TreeGrafter"/>
</dbReference>
<feature type="domain" description="Carrier" evidence="6">
    <location>
        <begin position="975"/>
        <end position="1049"/>
    </location>
</feature>
<keyword evidence="3" id="KW-0596">Phosphopantetheine</keyword>
<name>A0A6P2I253_BURL3</name>
<evidence type="ECO:0000256" key="4">
    <source>
        <dbReference type="ARBA" id="ARBA00022553"/>
    </source>
</evidence>
<comment type="cofactor">
    <cofactor evidence="1">
        <name>pantetheine 4'-phosphate</name>
        <dbReference type="ChEBI" id="CHEBI:47942"/>
    </cofactor>
</comment>
<dbReference type="FunFam" id="3.40.50.12780:FF:000012">
    <property type="entry name" value="Non-ribosomal peptide synthetase"/>
    <property type="match status" value="4"/>
</dbReference>
<dbReference type="Gene3D" id="3.40.50.1820">
    <property type="entry name" value="alpha/beta hydrolase"/>
    <property type="match status" value="2"/>
</dbReference>
<dbReference type="Pfam" id="PF00668">
    <property type="entry name" value="Condensation"/>
    <property type="match status" value="5"/>
</dbReference>
<protein>
    <submittedName>
        <fullName evidence="7">Non-ribosomal peptide synthetase</fullName>
    </submittedName>
</protein>
<dbReference type="SUPFAM" id="SSF53474">
    <property type="entry name" value="alpha/beta-Hydrolases"/>
    <property type="match status" value="1"/>
</dbReference>
<dbReference type="SUPFAM" id="SSF47336">
    <property type="entry name" value="ACP-like"/>
    <property type="match status" value="4"/>
</dbReference>
<dbReference type="FunFam" id="3.40.50.980:FF:000001">
    <property type="entry name" value="Non-ribosomal peptide synthetase"/>
    <property type="match status" value="4"/>
</dbReference>
<dbReference type="FunFam" id="3.30.300.30:FF:000010">
    <property type="entry name" value="Enterobactin synthetase component F"/>
    <property type="match status" value="4"/>
</dbReference>
<dbReference type="Pfam" id="PF13193">
    <property type="entry name" value="AMP-binding_C"/>
    <property type="match status" value="4"/>
</dbReference>
<dbReference type="Gene3D" id="3.30.559.10">
    <property type="entry name" value="Chloramphenicol acetyltransferase-like domain"/>
    <property type="match status" value="5"/>
</dbReference>
<dbReference type="FunFam" id="1.10.1200.10:FF:000005">
    <property type="entry name" value="Nonribosomal peptide synthetase 1"/>
    <property type="match status" value="1"/>
</dbReference>
<dbReference type="NCBIfam" id="NF003417">
    <property type="entry name" value="PRK04813.1"/>
    <property type="match status" value="4"/>
</dbReference>
<comment type="similarity">
    <text evidence="2">Belongs to the ATP-dependent AMP-binding enzyme family.</text>
</comment>
<evidence type="ECO:0000256" key="1">
    <source>
        <dbReference type="ARBA" id="ARBA00001957"/>
    </source>
</evidence>
<dbReference type="GO" id="GO:0031177">
    <property type="term" value="F:phosphopantetheine binding"/>
    <property type="evidence" value="ECO:0007669"/>
    <property type="project" value="InterPro"/>
</dbReference>
<dbReference type="GO" id="GO:0072330">
    <property type="term" value="P:monocarboxylic acid biosynthetic process"/>
    <property type="evidence" value="ECO:0007669"/>
    <property type="project" value="UniProtKB-ARBA"/>
</dbReference>
<dbReference type="CDD" id="cd19544">
    <property type="entry name" value="E-C_NRPS"/>
    <property type="match status" value="1"/>
</dbReference>
<sequence length="5038" mass="549093">MNTKDPQKFAELTAAQMEMWFSQKLEPDNPLFDSRGYVDISGAINRPAFEAALSRVVHDARSLHFRFIETPTGPLQFECEPASFGLDFIDVSNEADPFSACWNVMQIESNTAYDLLSGKLFSQMLFKLGDERHIWYQRYHHIVMDGASIPLVTRRVAQVYTALARHQPAPDADFGSIDLMTNGDRSYRSSSRYANDRRYWQDYVDTLPSPETLVGKAPHASGFFRRESTPLPLAFTGQLDRIETQIAKWPLVLTAIVAAYLYRTSNGRITVFDFPVSARTKETRTLPGMFANVLPMRLPITPQMSLVELTRHVSAEVFSHMKHQQFRVKEIKQLRGAITAPVFGPRINIVPFDNRWEFGDSRATLHALANGLVNDFAVTVTGDPRDPGCTLHVDGNAELYDAASVQAHRKRLLHFIETVLANPEQPIGQIDLLDADERRLLLQTWNETDAAYPAHQCIHELVEAQARQAPDAVALVAEHEQLSYAELNARANRLAHYLVELGVGPDTPVAVCAERSIAMVVALLAVFKAGGAYLSIDPAYSGARLAHIVSDANPPVVLVDPVGRHALANVHPATATPTLVDIGFASPSWASRPAHNLLPLARGLTSRHLAYVIYTSGSTGTPKGVMVEHRQLANLVAWHIERFKLHAGSRVPATASLAFDASVWELWPALCAGSALLLPPAGLASDAAALLAWWRRQSMDCAFLVTPLAMLAMQSSLPQGLKSLLIGGDRVTTLPAGLPPSLRIVNNYGPTETTVVATSGELVPSSGDVTHSIGKPIANTRIYLLDDAQAPVPLGAVGELYIGGAGVARGYLNRPELTEQRFLADPFARATGDPEARMYRTGDLARYLPDGNIVFLGRNDDQVKIRGFRIEPGEIEAQLASHDAVREAIVLARPDAAGNARLLAYVTLDGAVPRAEHAERVRQLREHLAARLPDYMVPAAYVVLDTLPLTSNGKLDRRALPEPDDDAFAHTQYEAPQGEIERTIAALWADLLGVERVGRHDNFFALGGHSLIAVQLIERLRQIGLTLAIRDLFEQPALAALAATLGQSREVIVPENRLGADTQAITPELLPLADLSQDDIDRIVTQVPGGIANIQDIYALSPLQDGILFHHVLSTQGDPYLLSAHLAFSDRAALDRYLQAMDCLVERHDILRTAVLWEGLGSPVQVVLRRAHLDVTELTLDDGTCAAEQLPAHIHPGRYRMDLTQAPLLRFVIAEATGGRWHAMMLLHHLVGDHSTLAILNEEVQATLAGQLHRLPAPQPYRNLVAHARLGMPASAHETFFSEMLNDVDAPTLPFGLTLQHDDMAPVYDARRTMPSTLDARLRTLSKTIGVSLATLCHLAWALVLARTSGQRHVVFGTVLFGRMAAGAGSDRTMGLYINTLPLRIDIDATDVRTAVRDTQVRLAGLLAHEHASLALAQRCSGIGANAPLFSALLNYRHNVHTDGHAQWPSDVELLGAHERTNYPVTLSVEDNGDALELVAQVVSPTLPERICAYMQRALEQLADALETGSGSLEHLQIVPDDERALLVDTLNATDAPYDRHQYLHGLFEAQVRRTPESTALISGGERLSYAELNARANRLARYLIEFDVTPDTPVAVCLDRGAPMVVALLGILKAGGAYVPLDPAYPGVRLAHILSDAAPAVVLVDPVGRQALADALGDTHLAKHTLVDVSVESPPWDGLPPHDLSPHALGLTPRHLAYVIYTSGSTGLPKGVQNEHDALINRLTWMQTAYRLDARDVVLQKTPFSFDVSVWEFFWTLANGATLVMAAPGAHRDADYLTDVIAQYGVTTLHFVPSMLGGFLEAPSLARCTTLSRIICSGEALPSATARRCLERLPHAQLHNLYGPTEAAIDVTAFTCPADFDAPSVPIGKPIANTRIYLLDEAQAPVPLGAVGELYIGGVGVARGYLNRPELTEQRFLADPFARAAGQPDARMYRTGDLARYLPDGNIVFLGRNDDQVKIRGFRIELGEIEAQLASHDAVREAIVLARPDATGNTRLLAYVMLDDAAPRAELARQLRDHLAARLPDYMVPAAFIVLDTLPLTPNGKLDRRALPEPDDDAFAQAQYEAPQGEIESTIAALWAELLGIERVGRHDNFFALGGHSLVAIRMVSRIVNETGKVLPLRKVFEAPTVAELALALADATSHESGHDIVRIDRNAPMPLSFAEERILAIEAGAARGAMFNSSRLFILSGHVREDGLDRALRAVVDRHEILRTHYASDAATGAFVPVVERADSFRLERRDVAGDDAMALAQSEAAKLLDCFEGPVFGATLFVESPQRSILMISIHHIAMDATSWTTVWRDFRHAYAALAADEPPALAPLALQYRDYAAWSKRHVDVEHLEQLGQVWRERLAGAPACIDLPSDRPRPVRLSDRAGRCEHVLAPELVQQIRQVAAAYNVTPFVVLETALAITCAQLARSRDIVIGTVTEGRTHAATEEMVGLFVNTLPLRHRLDRSASVASHLLAASQELLSALEAGELPFAHLVAAVNPPRSTSYDPIFQVFCQFQQGPGTERETISGLTLEAVPRARVGRGADLAVVFLDTGETVSADVSYSADLFDPASIDAIIALFMAFVTESVQRPDASVTDRWDAGVARMRADASGPDVARLIDAPASPSGTWYPLSPAQQAVWLQEQASRHGTSFFSIAAMRCAPEIDRARLVLAARALIAQNQSFWLQLSDTGLQCEGPTPTTRFEHVVEPVARTDAELRQAVVDWHETLNENLDDKTNSVAIFESPGSVLVALRSHHLQTDGWAAVRLFERIGKNYTALEKNPAHAFSMDRFVLDTLALDDRYLCSSTYARDATFWQSACAKMDGPALVTLVADHAHPVDARGRVASMRRTFSPALQARLSHLAQKHALSPSECLTALTGIYLMRIAGQRRAVVGASFLNRTRDALDIPGQFAKVIPLPVSLEQADAPVSAALGEICETFRNVMRHGRFPLGDMVRRYGIDPRHIDVSVNTLFLRHPVEVAGQPTHVQWLSGPENGLSFLFTQFGRNAPIDVELRYNRDVFDPVAVSRHAARLLDFIEHACEDDSVAAWSIDLVSSDEKALLIDTLNATDAPYDRHQYLHGLFEAQVRRTPEATALVSGSERLSYAELNARANRLARYLIEFDVTPDTPVAVCLDRGAPMVVALLGILKAGGAYVPLDPAYPGVRLAHILSDAAPAVVLVDPVGRQALADALGDTHLAKHTLVDVSVESPPWDGLPPHDLSPHALGLTPRHLAYVIYTSGSTGLPKGVQNEHDALINRLTWMQTAYRLDARDVVLQKTPFSFDVSVWEFFWTLANGATLVMAAPGAHRDADYLTDVIAQYGVTTLHFVPSMLGGFLEAPSLARCTTLSRIICSGEALPSATARRCLERLPHAQLHNLYGPTEAAIDVTAFTCPADFDAPSVPIGKPIANTRIYLLDEAQAPVPLGAVGELYIGGVGVARGYLNRPELTEQRFLADPFARAAGQPDARMYRTGDLARYLPDGNIVFLGRNDDQVKIRGFRIELGEIEAQLASHDAVREAIVLARPDATGNTRLLAYVMLDDAAPRAEHAERVRHLRDHLAARLPDYMVPAAFIVLDTLPLTPNGKLDRRALPEPDDDAFAQAQYEAPQGEIESTIAALWAELLGIERVGRHDNFFALGGHSLLAVRMLNRLRAMHEVRLSLSSLFDHPTVSAVAQAVGARHRDDAPAIARIDRDAPLPLSFAQQRMMFLSGFEGAGTIYHVPLVLRLDGRLDADAWHRALDALWARHEALRTVFSETAGASGDTRATLLPAGDGMPWRVDDLSSEPGAPEHALRLCKEEATRPFDLARGPLVRARLVRLSEHAHVFMLTLHHIVCDGWSLSVLVKDLCALYGAFTAGRANPLATLAFQYPDYVAWQRQWLGAERLEREAGFWKKTLAGIPTLLTLPTDRPRPAHQQFDAARLPLELDTVLTRDLRRLAARRGVTVFAVVTAAWAAVLGRLAGQEDVVIGTPVANRSGPEFESIVGLFVNTLALRIDLSGVPSVAQLLDRVQGAVVAAQDHQDLPFEQVVEIVKPPRRLGHTSIFQVMISWQNTDVRTIEWPDLEITPVASAFDRAKFDLELDLVDDGHAVAGALRYATALFDETSIARHGAYLIAVLRAMTQDEAQPIGQIDLLDADERRLLLQTWNATEAAYPAHQCIHELVEAQARQTPEAVALVAEHEQLSYAALNARANRLAHYLVELGVGPDTPVAVCAERSIAMVVALLAVFKAGGAYLPIDPAYSGARLAHILDDAAPAVVLVDPVGRQALADLPLATTTSTPTPTLVDIGFASPSWASRPAHNLLPLARGLTSCHLAYVIYTSGSTGTPKGVMVEHRQLANLVAWHIERFELHAGSRVPATASLAFDASVWELWPALCAGAALLLPPAGLASDAAALLAWWRRQSMDCAFLVTPLALLAMQSGLPHGLKSLLIGGDRVTTLPAGLPPSLRIVNNYGPTETTVVATSGELTPSAGDVTHSIGKPIANTRIYLLDEAQSPVPLGAVGELYIGGAGVARGYLNRPELTEQRFLADPFARAAGQPDARMYRTGDLARYLPDGNIVFLGRNDDQVKIRGFRIEPGEIEAQLASHDVVREAIVLARPDAAGNARLLAYVTLDDAAPRAELGRQLREHLAARLPDYMVPAAFIVLDALPLTSNGKLDRRTLPEPDDDAFAHTQYEAPQGEIERTIAALWADLLGVERVGRHDNFFALGGHSLIAVRLLVQIREAFGHEISIRTLFESPTVAQLAPRIHETGASDALAVLLPLQPQGAQAPLFCIHPAGGFSWPYASLTHHLRDRPLYGLQARALTEAGQSVQSIEEMAQDYVRQILSVQRAGPYHLLGWSLGCHIAHAIATQLQRAGEKVAFLAMLDGYPEVRSDAYPAPTETEVIDVLIRAFVDAPQVADDRSLTIDTLRTRLAEHNPMFRTFNERTFESIVRQFQVAPTQASRFAPDVFHGDVVFFRAALDRPEGDQPRDVRAWQPYVRGKIDVHDIACLHETMMSTSALAGIGPVVAAALDAGATHGKASPDSPISVTGAWSRHGETIGGVSDGSLS</sequence>
<dbReference type="Proteomes" id="UP000494170">
    <property type="component" value="Unassembled WGS sequence"/>
</dbReference>
<dbReference type="PANTHER" id="PTHR45527:SF1">
    <property type="entry name" value="FATTY ACID SYNTHASE"/>
    <property type="match status" value="1"/>
</dbReference>
<evidence type="ECO:0000313" key="7">
    <source>
        <dbReference type="EMBL" id="VWB24634.1"/>
    </source>
</evidence>
<feature type="domain" description="Carrier" evidence="6">
    <location>
        <begin position="4664"/>
        <end position="4739"/>
    </location>
</feature>
<dbReference type="InterPro" id="IPR000873">
    <property type="entry name" value="AMP-dep_synth/lig_dom"/>
</dbReference>
<dbReference type="Gene3D" id="3.40.50.980">
    <property type="match status" value="8"/>
</dbReference>
<dbReference type="InterPro" id="IPR020845">
    <property type="entry name" value="AMP-binding_CS"/>
</dbReference>
<dbReference type="PROSITE" id="PS50075">
    <property type="entry name" value="CARRIER"/>
    <property type="match status" value="4"/>
</dbReference>
<dbReference type="PANTHER" id="PTHR45527">
    <property type="entry name" value="NONRIBOSOMAL PEPTIDE SYNTHETASE"/>
    <property type="match status" value="1"/>
</dbReference>
<dbReference type="InterPro" id="IPR010071">
    <property type="entry name" value="AA_adenyl_dom"/>
</dbReference>
<dbReference type="SUPFAM" id="SSF52777">
    <property type="entry name" value="CoA-dependent acyltransferases"/>
    <property type="match status" value="10"/>
</dbReference>
<organism evidence="7 8">
    <name type="scientific">Burkholderia lata (strain ATCC 17760 / DSM 23089 / LMG 22485 / NCIMB 9086 / R18194 / 383)</name>
    <dbReference type="NCBI Taxonomy" id="482957"/>
    <lineage>
        <taxon>Bacteria</taxon>
        <taxon>Pseudomonadati</taxon>
        <taxon>Pseudomonadota</taxon>
        <taxon>Betaproteobacteria</taxon>
        <taxon>Burkholderiales</taxon>
        <taxon>Burkholderiaceae</taxon>
        <taxon>Burkholderia</taxon>
        <taxon>Burkholderia cepacia complex</taxon>
    </lineage>
</organism>
<dbReference type="Gene3D" id="2.30.38.10">
    <property type="entry name" value="Luciferase, Domain 3"/>
    <property type="match status" value="4"/>
</dbReference>
<evidence type="ECO:0000259" key="6">
    <source>
        <dbReference type="PROSITE" id="PS50075"/>
    </source>
</evidence>
<dbReference type="InterPro" id="IPR001031">
    <property type="entry name" value="Thioesterase"/>
</dbReference>
<dbReference type="NCBIfam" id="TIGR01733">
    <property type="entry name" value="AA-adenyl-dom"/>
    <property type="match status" value="4"/>
</dbReference>
<evidence type="ECO:0000313" key="8">
    <source>
        <dbReference type="Proteomes" id="UP000494170"/>
    </source>
</evidence>
<evidence type="ECO:0000256" key="2">
    <source>
        <dbReference type="ARBA" id="ARBA00006432"/>
    </source>
</evidence>
<dbReference type="PROSITE" id="PS00455">
    <property type="entry name" value="AMP_BINDING"/>
    <property type="match status" value="4"/>
</dbReference>
<feature type="domain" description="Carrier" evidence="6">
    <location>
        <begin position="3593"/>
        <end position="3668"/>
    </location>
</feature>
<dbReference type="CDD" id="cd17646">
    <property type="entry name" value="A_NRPS_AB3403-like"/>
    <property type="match status" value="1"/>
</dbReference>
<proteinExistence type="inferred from homology"/>
<dbReference type="InterPro" id="IPR036736">
    <property type="entry name" value="ACP-like_sf"/>
</dbReference>
<dbReference type="Pfam" id="PF00975">
    <property type="entry name" value="Thioesterase"/>
    <property type="match status" value="1"/>
</dbReference>
<accession>A0A6P2I253</accession>
<dbReference type="CDD" id="cd05930">
    <property type="entry name" value="A_NRPS"/>
    <property type="match status" value="3"/>
</dbReference>
<dbReference type="SUPFAM" id="SSF56801">
    <property type="entry name" value="Acetyl-CoA synthetase-like"/>
    <property type="match status" value="4"/>
</dbReference>
<dbReference type="PROSITE" id="PS00012">
    <property type="entry name" value="PHOSPHOPANTETHEINE"/>
    <property type="match status" value="4"/>
</dbReference>
<dbReference type="GO" id="GO:0005829">
    <property type="term" value="C:cytosol"/>
    <property type="evidence" value="ECO:0007669"/>
    <property type="project" value="TreeGrafter"/>
</dbReference>
<evidence type="ECO:0000256" key="5">
    <source>
        <dbReference type="SAM" id="MobiDB-lite"/>
    </source>
</evidence>
<dbReference type="InterPro" id="IPR020806">
    <property type="entry name" value="PKS_PP-bd"/>
</dbReference>
<evidence type="ECO:0000256" key="3">
    <source>
        <dbReference type="ARBA" id="ARBA00022450"/>
    </source>
</evidence>
<dbReference type="InterPro" id="IPR001242">
    <property type="entry name" value="Condensation_dom"/>
</dbReference>
<gene>
    <name evidence="7" type="ORF">BLA6863_01006</name>
</gene>
<feature type="domain" description="Carrier" evidence="6">
    <location>
        <begin position="2067"/>
        <end position="2142"/>
    </location>
</feature>
<dbReference type="Gene3D" id="3.30.559.30">
    <property type="entry name" value="Nonribosomal peptide synthetase, condensation domain"/>
    <property type="match status" value="5"/>
</dbReference>
<dbReference type="GO" id="GO:0043041">
    <property type="term" value="P:amino acid activation for nonribosomal peptide biosynthetic process"/>
    <property type="evidence" value="ECO:0007669"/>
    <property type="project" value="TreeGrafter"/>
</dbReference>
<dbReference type="Gene3D" id="1.10.1200.10">
    <property type="entry name" value="ACP-like"/>
    <property type="match status" value="2"/>
</dbReference>
<dbReference type="FunFam" id="2.30.38.10:FF:000001">
    <property type="entry name" value="Non-ribosomal peptide synthetase PvdI"/>
    <property type="match status" value="4"/>
</dbReference>
<keyword evidence="4" id="KW-0597">Phosphoprotein</keyword>
<dbReference type="Pfam" id="PF00550">
    <property type="entry name" value="PP-binding"/>
    <property type="match status" value="4"/>
</dbReference>
<dbReference type="InterPro" id="IPR029058">
    <property type="entry name" value="AB_hydrolase_fold"/>
</dbReference>
<dbReference type="InterPro" id="IPR025110">
    <property type="entry name" value="AMP-bd_C"/>
</dbReference>
<dbReference type="InterPro" id="IPR045851">
    <property type="entry name" value="AMP-bd_C_sf"/>
</dbReference>
<dbReference type="Pfam" id="PF00501">
    <property type="entry name" value="AMP-binding"/>
    <property type="match status" value="4"/>
</dbReference>
<reference evidence="7 8" key="1">
    <citation type="submission" date="2019-09" db="EMBL/GenBank/DDBJ databases">
        <authorList>
            <person name="Depoorter E."/>
        </authorList>
    </citation>
    <scope>NUCLEOTIDE SEQUENCE [LARGE SCALE GENOMIC DNA]</scope>
    <source>
        <strain evidence="7">LMG 6863</strain>
    </source>
</reference>
<dbReference type="InterPro" id="IPR009081">
    <property type="entry name" value="PP-bd_ACP"/>
</dbReference>
<dbReference type="SMART" id="SM00823">
    <property type="entry name" value="PKS_PP"/>
    <property type="match status" value="4"/>
</dbReference>
<dbReference type="InterPro" id="IPR023213">
    <property type="entry name" value="CAT-like_dom_sf"/>
</dbReference>
<dbReference type="Gene3D" id="3.30.300.30">
    <property type="match status" value="4"/>
</dbReference>
<dbReference type="CDD" id="cd19531">
    <property type="entry name" value="LCL_NRPS-like"/>
    <property type="match status" value="2"/>
</dbReference>
<feature type="compositionally biased region" description="Gly residues" evidence="5">
    <location>
        <begin position="5028"/>
        <end position="5038"/>
    </location>
</feature>
<feature type="region of interest" description="Disordered" evidence="5">
    <location>
        <begin position="5007"/>
        <end position="5038"/>
    </location>
</feature>
<dbReference type="GO" id="GO:0009366">
    <property type="term" value="C:enterobactin synthetase complex"/>
    <property type="evidence" value="ECO:0007669"/>
    <property type="project" value="TreeGrafter"/>
</dbReference>
<dbReference type="FunFam" id="1.10.1200.10:FF:000016">
    <property type="entry name" value="Non-ribosomal peptide synthase"/>
    <property type="match status" value="3"/>
</dbReference>
<dbReference type="FunFam" id="3.40.50.980:FF:000002">
    <property type="entry name" value="Enterobactin synthetase component F"/>
    <property type="match status" value="2"/>
</dbReference>